<comment type="caution">
    <text evidence="1">The sequence shown here is derived from an EMBL/GenBank/DDBJ whole genome shotgun (WGS) entry which is preliminary data.</text>
</comment>
<accession>A0A0F9ISG6</accession>
<evidence type="ECO:0000313" key="1">
    <source>
        <dbReference type="EMBL" id="KKL96680.1"/>
    </source>
</evidence>
<dbReference type="AlphaFoldDB" id="A0A0F9ISG6"/>
<sequence>MSEEKDKHTDIEKLFDAKTNTFFNTNLDMLKSDSTSSRFVSNNVSPSNIIVPSTHSVDQNHLIDDEKNHLKFFNSTIAQQFDFKITSNGTVITGSLERTGGGDLTLRFDGEYFDLDCTPAVTVIITDAGTDTVPLHKHYYILQSTPTIITEANDWPSAEHIQIAKLNIPSPTRVQTKNVYSNQNINNMNAFVAGDLSGMLAHLGHKIRESVGATYPQEGGGLAGAAGGGEYLDISGGTTVRFKMDVGVIMQMHDHIFNAVDTSAGDEVLVRNFSGTPWKAISNIFDIVNDSLGATLTNRYYNLEVIAIASKEKDYVMINVPGGSYAQLAQALEDKDKFDDHTIPLSFKGVATPICRLTLRKTAGGIAIHQTDDQRGINVAAFTGATVSGGYSDVDAIAAVEAAGLALATTKVITSADEDLTFLFGRAGFNSINTDRMTLAHRDMNN</sequence>
<dbReference type="EMBL" id="LAZR01018368">
    <property type="protein sequence ID" value="KKL96680.1"/>
    <property type="molecule type" value="Genomic_DNA"/>
</dbReference>
<feature type="non-terminal residue" evidence="1">
    <location>
        <position position="446"/>
    </location>
</feature>
<protein>
    <submittedName>
        <fullName evidence="1">Uncharacterized protein</fullName>
    </submittedName>
</protein>
<proteinExistence type="predicted"/>
<organism evidence="1">
    <name type="scientific">marine sediment metagenome</name>
    <dbReference type="NCBI Taxonomy" id="412755"/>
    <lineage>
        <taxon>unclassified sequences</taxon>
        <taxon>metagenomes</taxon>
        <taxon>ecological metagenomes</taxon>
    </lineage>
</organism>
<name>A0A0F9ISG6_9ZZZZ</name>
<reference evidence="1" key="1">
    <citation type="journal article" date="2015" name="Nature">
        <title>Complex archaea that bridge the gap between prokaryotes and eukaryotes.</title>
        <authorList>
            <person name="Spang A."/>
            <person name="Saw J.H."/>
            <person name="Jorgensen S.L."/>
            <person name="Zaremba-Niedzwiedzka K."/>
            <person name="Martijn J."/>
            <person name="Lind A.E."/>
            <person name="van Eijk R."/>
            <person name="Schleper C."/>
            <person name="Guy L."/>
            <person name="Ettema T.J."/>
        </authorList>
    </citation>
    <scope>NUCLEOTIDE SEQUENCE</scope>
</reference>
<gene>
    <name evidence="1" type="ORF">LCGC14_1842070</name>
</gene>